<reference evidence="6 7" key="1">
    <citation type="submission" date="2016-10" db="EMBL/GenBank/DDBJ databases">
        <authorList>
            <person name="de Groot N.N."/>
        </authorList>
    </citation>
    <scope>NUCLEOTIDE SEQUENCE [LARGE SCALE GENOMIC DNA]</scope>
    <source>
        <strain evidence="6 7">CGMCC 1.8925</strain>
    </source>
</reference>
<keyword evidence="2" id="KW-0596">Phosphopantetheine</keyword>
<dbReference type="InterPro" id="IPR029058">
    <property type="entry name" value="AB_hydrolase_fold"/>
</dbReference>
<dbReference type="InterPro" id="IPR010071">
    <property type="entry name" value="AA_adenyl_dom"/>
</dbReference>
<dbReference type="CDD" id="cd05930">
    <property type="entry name" value="A_NRPS"/>
    <property type="match status" value="1"/>
</dbReference>
<dbReference type="GO" id="GO:0003824">
    <property type="term" value="F:catalytic activity"/>
    <property type="evidence" value="ECO:0007669"/>
    <property type="project" value="InterPro"/>
</dbReference>
<dbReference type="Pfam" id="PF00550">
    <property type="entry name" value="PP-binding"/>
    <property type="match status" value="1"/>
</dbReference>
<evidence type="ECO:0000259" key="5">
    <source>
        <dbReference type="PROSITE" id="PS50075"/>
    </source>
</evidence>
<dbReference type="InterPro" id="IPR009081">
    <property type="entry name" value="PP-bd_ACP"/>
</dbReference>
<name>A0A1G5GQ22_9RHOB</name>
<evidence type="ECO:0000256" key="4">
    <source>
        <dbReference type="SAM" id="MobiDB-lite"/>
    </source>
</evidence>
<feature type="region of interest" description="Disordered" evidence="4">
    <location>
        <begin position="1194"/>
        <end position="1213"/>
    </location>
</feature>
<dbReference type="Gene3D" id="3.40.50.12780">
    <property type="entry name" value="N-terminal domain of ligase-like"/>
    <property type="match status" value="1"/>
</dbReference>
<evidence type="ECO:0000256" key="3">
    <source>
        <dbReference type="ARBA" id="ARBA00022553"/>
    </source>
</evidence>
<comment type="cofactor">
    <cofactor evidence="1">
        <name>pantetheine 4'-phosphate</name>
        <dbReference type="ChEBI" id="CHEBI:47942"/>
    </cofactor>
</comment>
<dbReference type="SMART" id="SM00823">
    <property type="entry name" value="PKS_PP"/>
    <property type="match status" value="1"/>
</dbReference>
<dbReference type="InterPro" id="IPR036736">
    <property type="entry name" value="ACP-like_sf"/>
</dbReference>
<dbReference type="NCBIfam" id="TIGR01733">
    <property type="entry name" value="AA-adenyl-dom"/>
    <property type="match status" value="1"/>
</dbReference>
<dbReference type="EMBL" id="FMVT01000005">
    <property type="protein sequence ID" value="SCY53665.1"/>
    <property type="molecule type" value="Genomic_DNA"/>
</dbReference>
<dbReference type="InterPro" id="IPR001031">
    <property type="entry name" value="Thioesterase"/>
</dbReference>
<dbReference type="Gene3D" id="3.40.50.1820">
    <property type="entry name" value="alpha/beta hydrolase"/>
    <property type="match status" value="1"/>
</dbReference>
<evidence type="ECO:0000256" key="2">
    <source>
        <dbReference type="ARBA" id="ARBA00022450"/>
    </source>
</evidence>
<dbReference type="SUPFAM" id="SSF53474">
    <property type="entry name" value="alpha/beta-Hydrolases"/>
    <property type="match status" value="1"/>
</dbReference>
<dbReference type="Gene3D" id="3.30.300.30">
    <property type="match status" value="1"/>
</dbReference>
<dbReference type="Pfam" id="PF00501">
    <property type="entry name" value="AMP-binding"/>
    <property type="match status" value="1"/>
</dbReference>
<dbReference type="InterPro" id="IPR042099">
    <property type="entry name" value="ANL_N_sf"/>
</dbReference>
<accession>A0A1G5GQ22</accession>
<dbReference type="OrthoDB" id="9803968at2"/>
<evidence type="ECO:0000313" key="7">
    <source>
        <dbReference type="Proteomes" id="UP000199502"/>
    </source>
</evidence>
<dbReference type="InterPro" id="IPR006162">
    <property type="entry name" value="Ppantetheine_attach_site"/>
</dbReference>
<dbReference type="InterPro" id="IPR045851">
    <property type="entry name" value="AMP-bd_C_sf"/>
</dbReference>
<dbReference type="GO" id="GO:0031177">
    <property type="term" value="F:phosphopantetheine binding"/>
    <property type="evidence" value="ECO:0007669"/>
    <property type="project" value="InterPro"/>
</dbReference>
<dbReference type="InterPro" id="IPR001242">
    <property type="entry name" value="Condensation_dom"/>
</dbReference>
<dbReference type="STRING" id="336292.SAMN05660710_01879"/>
<dbReference type="Proteomes" id="UP000199502">
    <property type="component" value="Unassembled WGS sequence"/>
</dbReference>
<evidence type="ECO:0000256" key="1">
    <source>
        <dbReference type="ARBA" id="ARBA00001957"/>
    </source>
</evidence>
<keyword evidence="3" id="KW-0597">Phosphoprotein</keyword>
<dbReference type="Pfam" id="PF00975">
    <property type="entry name" value="Thioesterase"/>
    <property type="match status" value="1"/>
</dbReference>
<gene>
    <name evidence="6" type="ORF">SAMN05660710_01879</name>
</gene>
<dbReference type="GO" id="GO:0043041">
    <property type="term" value="P:amino acid activation for nonribosomal peptide biosynthetic process"/>
    <property type="evidence" value="ECO:0007669"/>
    <property type="project" value="TreeGrafter"/>
</dbReference>
<sequence length="1318" mass="141663">MKAQTITPFPGTTVSGPATDSQIAFLMAGADRSRPRAHLEQIVAEAPAETLDPVRLRSAWLHLARENDSLRMVLEDDEDGRLILRVLAEPQLDLRLLDWSFAGAEEQQRLMAEFLEADRAEGLDPRQQPGWRVTRINLGAGRAAMLWTIQHAMTDGTSMEILLTRLWEDLVDRRRRAPPATSFAEVLQRKPALGREGAKAFFARMLEGHDRVAPLRPHQAGGTPRMRRLRAVVPAEAIAALDRQLAAMGATQLNAVQAAWAIVLGRWTGQPAACMGLVDAGRSVDASWAETAGCLISTLPFQVDLAARPSLRALLTDLRALTLEMRRHAHVELTEVRRWSGRHGAAPLFDTVVMYARRTLAEALEARGCGWTNLQLVEEGDALVTLSVHGGAQMRIELEHDAVRLTEDEAARMLGHVTRLLTAMGAADPDAPWAGLDMLSPDETEALLALGRPRDMGDDTLPCPATRFEQVAAAAPTQPAIIDAATGAVMDFRTLDQRANAQAQALADAGLGPEDVVGIALPRGADQIIAMLAVLKAGAAFLPLEPDQAADYLAKLLDAAGARALIAAPGAALAEGARLHLAPSEAQLPAPPPRPAPDAGRLAYVIFTSGSTGAPKAVMGLAGALAAHADAAIARFRLTPADRVLQFSALGFDVMLEEIFPTLLAGAAVVPRDARPLASVAGLLDLLAEHEVTVANLPASYWHQLVADLSDAPRPLPPSLRLVVTGSERVLPGPYLRWRQLAPGVAFMSGYGPTETTITCTIWEAPAEGHGLEHSGADIPIGRPLGHAHAVLRAPDGSLTPRGGQGALWIGGAAVTRGYMNDPGQTAAAFVQDPWSPGGRLYDSGDRARWNRQGELMFLGRGDRQLKLRGFRIDPAQIEAVLGEEPAISRVHVDVAGGPPPRLVAWVVARQPLDAARLSQEMLTRLPHYMQPQIVQVEQLPLTPNGKIDRAALPLPPSRTKALREAGAPQDERARLIAACMAEVLEVDEVPTDADFDELGGDSLLALRLVSLIQRRTGLTLRATDLARHPSPEALAAMLAAGKPQPRFLVPIQAEGTGVPVIAVHVLGRNQELYRPLAAVLAPDHPVYGLTVGYPRNLDEIDIPRIARGYFDELQRHLPDRPVCLVAVSMAAYFAFELAQQLRQAGREVALLGVMDATGPGGRPPLRGLPLLLAHLRELGRDGPRHLAQLWQRRREARAADQRPEPSPEPGLPSMEQVVEANVAAVEAYRPKPYDSPLTVYRADRSFWDSPAAKASALGWNVVAQGELTLRDLPGTHLSILEPGNVDALAIDLRRRLADLGPKAPRPAAGLPPDAGRG</sequence>
<keyword evidence="7" id="KW-1185">Reference proteome</keyword>
<evidence type="ECO:0000313" key="6">
    <source>
        <dbReference type="EMBL" id="SCY53665.1"/>
    </source>
</evidence>
<dbReference type="SUPFAM" id="SSF47336">
    <property type="entry name" value="ACP-like"/>
    <property type="match status" value="1"/>
</dbReference>
<dbReference type="Pfam" id="PF00668">
    <property type="entry name" value="Condensation"/>
    <property type="match status" value="1"/>
</dbReference>
<dbReference type="PANTHER" id="PTHR45527:SF1">
    <property type="entry name" value="FATTY ACID SYNTHASE"/>
    <property type="match status" value="1"/>
</dbReference>
<feature type="compositionally biased region" description="Basic and acidic residues" evidence="4">
    <location>
        <begin position="1194"/>
        <end position="1206"/>
    </location>
</feature>
<dbReference type="PANTHER" id="PTHR45527">
    <property type="entry name" value="NONRIBOSOMAL PEPTIDE SYNTHETASE"/>
    <property type="match status" value="1"/>
</dbReference>
<dbReference type="PROSITE" id="PS00012">
    <property type="entry name" value="PHOSPHOPANTETHEINE"/>
    <property type="match status" value="1"/>
</dbReference>
<dbReference type="SUPFAM" id="SSF52777">
    <property type="entry name" value="CoA-dependent acyltransferases"/>
    <property type="match status" value="2"/>
</dbReference>
<dbReference type="GO" id="GO:0044550">
    <property type="term" value="P:secondary metabolite biosynthetic process"/>
    <property type="evidence" value="ECO:0007669"/>
    <property type="project" value="TreeGrafter"/>
</dbReference>
<organism evidence="6 7">
    <name type="scientific">Paracoccus tibetensis</name>
    <dbReference type="NCBI Taxonomy" id="336292"/>
    <lineage>
        <taxon>Bacteria</taxon>
        <taxon>Pseudomonadati</taxon>
        <taxon>Pseudomonadota</taxon>
        <taxon>Alphaproteobacteria</taxon>
        <taxon>Rhodobacterales</taxon>
        <taxon>Paracoccaceae</taxon>
        <taxon>Paracoccus</taxon>
    </lineage>
</organism>
<dbReference type="Gene3D" id="3.30.559.10">
    <property type="entry name" value="Chloramphenicol acetyltransferase-like domain"/>
    <property type="match status" value="1"/>
</dbReference>
<feature type="domain" description="Carrier" evidence="5">
    <location>
        <begin position="968"/>
        <end position="1043"/>
    </location>
</feature>
<dbReference type="PROSITE" id="PS50075">
    <property type="entry name" value="CARRIER"/>
    <property type="match status" value="1"/>
</dbReference>
<proteinExistence type="predicted"/>
<dbReference type="Gene3D" id="3.30.559.30">
    <property type="entry name" value="Nonribosomal peptide synthetase, condensation domain"/>
    <property type="match status" value="1"/>
</dbReference>
<dbReference type="InterPro" id="IPR023213">
    <property type="entry name" value="CAT-like_dom_sf"/>
</dbReference>
<dbReference type="InterPro" id="IPR020845">
    <property type="entry name" value="AMP-binding_CS"/>
</dbReference>
<dbReference type="PROSITE" id="PS00455">
    <property type="entry name" value="AMP_BINDING"/>
    <property type="match status" value="1"/>
</dbReference>
<dbReference type="SUPFAM" id="SSF56801">
    <property type="entry name" value="Acetyl-CoA synthetase-like"/>
    <property type="match status" value="1"/>
</dbReference>
<dbReference type="Gene3D" id="1.10.1200.10">
    <property type="entry name" value="ACP-like"/>
    <property type="match status" value="1"/>
</dbReference>
<dbReference type="InterPro" id="IPR020806">
    <property type="entry name" value="PKS_PP-bd"/>
</dbReference>
<protein>
    <submittedName>
        <fullName evidence="6">Amino acid adenylation domain-containing protein</fullName>
    </submittedName>
</protein>
<dbReference type="InterPro" id="IPR000873">
    <property type="entry name" value="AMP-dep_synth/lig_dom"/>
</dbReference>
<dbReference type="RefSeq" id="WP_090742936.1">
    <property type="nucleotide sequence ID" value="NZ_FMVT01000005.1"/>
</dbReference>
<dbReference type="GO" id="GO:0005737">
    <property type="term" value="C:cytoplasm"/>
    <property type="evidence" value="ECO:0007669"/>
    <property type="project" value="TreeGrafter"/>
</dbReference>